<dbReference type="AlphaFoldDB" id="A0A195EYV6"/>
<dbReference type="PANTHER" id="PTHR43763:SF6">
    <property type="entry name" value="XAA-PRO AMINOPEPTIDASE 1"/>
    <property type="match status" value="1"/>
</dbReference>
<feature type="non-terminal residue" evidence="7">
    <location>
        <position position="1"/>
    </location>
</feature>
<keyword evidence="3" id="KW-0378">Hydrolase</keyword>
<dbReference type="Pfam" id="PF01321">
    <property type="entry name" value="Creatinase_N"/>
    <property type="match status" value="1"/>
</dbReference>
<dbReference type="Gene3D" id="3.90.230.10">
    <property type="entry name" value="Creatinase/methionine aminopeptidase superfamily"/>
    <property type="match status" value="2"/>
</dbReference>
<sequence length="758" mass="87102">LKNETCLCCIGLTKANTSTLLNSEYNYNGAERLYCPANAYVGNQPIDRQDSSLRLRQLRSEMIRVVAIQGPALDGYIVTSDDEHQTVSFISHGRDGPLESEAVDPHDMRREFLTGFHGSAGIAIVTIDKAVLWTDGRYHVQANHQLDCNWILMKRGEHDVPTITEWLMQEFQNRSEVRIGANPKLIPAFTWETWEHELANSSVRLIAVHNDLVDLIWQVGRPKYNPHAAYPLTDEYSGKPWQEKVQSIRLEMEYSSVDALVVTALDEIAWLFNIRGYDLPHTPVLRAYAIVTHESLHLYAPRQKILRSVDIHLKIDFCSHANCVKHLVRFKDYVSSLEYSVAPFTVRLLAGCIQRNIQFQSFSQIPPEKRLAKASPIIDLRAEKNKIEVAGMRRSHLKDAMAMCDFLAYMEEQYKLDSEGWDEMQVVRVINEIRYEQDGNRGIAFPTIAGYGPHAAMPHYEPNNLTNIKIGTTSTLMIDSGGQYLDGTTDVTRTLHLGVPTDEQKKAYTRVLIGSIELSSLIFPNDLSADQLDVIARRSLWSSGYDYMHGTGHGIGHFSSVHEFSCKSHNGQRFLKFRDVTLVPYEPKLIKINMLTSPHRRWLNNYNKRIREEVGAELKKNLKMKAFYWMMAKTMTIPETGSYYFPDNSQAMPSTNRQFHTLAIIVAIYHIIKSKRYSNIILSIYYNLFTETRMYQFLLQISQEYATKLGNTSILPNIGQKLQIFFALRNFFKIHIISKINIGYHIIIFRQEKHRNKL</sequence>
<dbReference type="GO" id="GO:0004177">
    <property type="term" value="F:aminopeptidase activity"/>
    <property type="evidence" value="ECO:0007669"/>
    <property type="project" value="UniProtKB-KW"/>
</dbReference>
<dbReference type="Gene3D" id="3.40.350.10">
    <property type="entry name" value="Creatinase/prolidase N-terminal domain"/>
    <property type="match status" value="2"/>
</dbReference>
<feature type="domain" description="Creatinase N-terminal" evidence="5">
    <location>
        <begin position="73"/>
        <end position="207"/>
    </location>
</feature>
<evidence type="ECO:0000256" key="3">
    <source>
        <dbReference type="ARBA" id="ARBA00022801"/>
    </source>
</evidence>
<dbReference type="InterPro" id="IPR050422">
    <property type="entry name" value="X-Pro_aminopeptidase_P"/>
</dbReference>
<dbReference type="InterPro" id="IPR036005">
    <property type="entry name" value="Creatinase/aminopeptidase-like"/>
</dbReference>
<dbReference type="GO" id="GO:0005737">
    <property type="term" value="C:cytoplasm"/>
    <property type="evidence" value="ECO:0007669"/>
    <property type="project" value="UniProtKB-ARBA"/>
</dbReference>
<organism evidence="7 8">
    <name type="scientific">Trachymyrmex septentrionalis</name>
    <dbReference type="NCBI Taxonomy" id="34720"/>
    <lineage>
        <taxon>Eukaryota</taxon>
        <taxon>Metazoa</taxon>
        <taxon>Ecdysozoa</taxon>
        <taxon>Arthropoda</taxon>
        <taxon>Hexapoda</taxon>
        <taxon>Insecta</taxon>
        <taxon>Pterygota</taxon>
        <taxon>Neoptera</taxon>
        <taxon>Endopterygota</taxon>
        <taxon>Hymenoptera</taxon>
        <taxon>Apocrita</taxon>
        <taxon>Aculeata</taxon>
        <taxon>Formicoidea</taxon>
        <taxon>Formicidae</taxon>
        <taxon>Myrmicinae</taxon>
        <taxon>Trachymyrmex</taxon>
    </lineage>
</organism>
<keyword evidence="8" id="KW-1185">Reference proteome</keyword>
<feature type="domain" description="Peptidase M24 C-terminal" evidence="6">
    <location>
        <begin position="574"/>
        <end position="636"/>
    </location>
</feature>
<keyword evidence="7" id="KW-0031">Aminopeptidase</keyword>
<evidence type="ECO:0000259" key="4">
    <source>
        <dbReference type="Pfam" id="PF00557"/>
    </source>
</evidence>
<dbReference type="SUPFAM" id="SSF55920">
    <property type="entry name" value="Creatinase/aminopeptidase"/>
    <property type="match status" value="1"/>
</dbReference>
<evidence type="ECO:0000259" key="5">
    <source>
        <dbReference type="Pfam" id="PF01321"/>
    </source>
</evidence>
<keyword evidence="7" id="KW-0645">Protease</keyword>
<dbReference type="Pfam" id="PF16189">
    <property type="entry name" value="Creatinase_N_2"/>
    <property type="match status" value="1"/>
</dbReference>
<evidence type="ECO:0000313" key="8">
    <source>
        <dbReference type="Proteomes" id="UP000078541"/>
    </source>
</evidence>
<evidence type="ECO:0000256" key="2">
    <source>
        <dbReference type="ARBA" id="ARBA00022723"/>
    </source>
</evidence>
<dbReference type="EMBL" id="KQ981920">
    <property type="protein sequence ID" value="KYN33064.1"/>
    <property type="molecule type" value="Genomic_DNA"/>
</dbReference>
<dbReference type="PANTHER" id="PTHR43763">
    <property type="entry name" value="XAA-PRO AMINOPEPTIDASE 1"/>
    <property type="match status" value="1"/>
</dbReference>
<comment type="similarity">
    <text evidence="1">Belongs to the peptidase M24B family.</text>
</comment>
<dbReference type="FunFam" id="3.40.350.10:FF:000003">
    <property type="entry name" value="Xaa-pro aminopeptidase P"/>
    <property type="match status" value="1"/>
</dbReference>
<proteinExistence type="inferred from homology"/>
<dbReference type="Pfam" id="PF16188">
    <property type="entry name" value="Peptidase_M24_C"/>
    <property type="match status" value="1"/>
</dbReference>
<dbReference type="SUPFAM" id="SSF53092">
    <property type="entry name" value="Creatinase/prolidase N-terminal domain"/>
    <property type="match status" value="1"/>
</dbReference>
<dbReference type="InterPro" id="IPR032416">
    <property type="entry name" value="Peptidase_M24_C"/>
</dbReference>
<dbReference type="InterPro" id="IPR029149">
    <property type="entry name" value="Creatin/AminoP/Spt16_N"/>
</dbReference>
<dbReference type="Pfam" id="PF00557">
    <property type="entry name" value="Peptidase_M24"/>
    <property type="match status" value="1"/>
</dbReference>
<gene>
    <name evidence="7" type="ORF">ALC56_12698</name>
</gene>
<dbReference type="InterPro" id="IPR000994">
    <property type="entry name" value="Pept_M24"/>
</dbReference>
<dbReference type="InterPro" id="IPR000587">
    <property type="entry name" value="Creatinase_N"/>
</dbReference>
<protein>
    <submittedName>
        <fullName evidence="7">Xaa-Pro aminopeptidase 1</fullName>
    </submittedName>
</protein>
<dbReference type="STRING" id="34720.A0A195EYV6"/>
<dbReference type="Proteomes" id="UP000078541">
    <property type="component" value="Unassembled WGS sequence"/>
</dbReference>
<keyword evidence="2" id="KW-0479">Metal-binding</keyword>
<feature type="domain" description="Peptidase M24" evidence="4">
    <location>
        <begin position="391"/>
        <end position="565"/>
    </location>
</feature>
<evidence type="ECO:0000256" key="1">
    <source>
        <dbReference type="ARBA" id="ARBA00008766"/>
    </source>
</evidence>
<name>A0A195EYV6_9HYME</name>
<accession>A0A195EYV6</accession>
<evidence type="ECO:0000313" key="7">
    <source>
        <dbReference type="EMBL" id="KYN33064.1"/>
    </source>
</evidence>
<evidence type="ECO:0000259" key="6">
    <source>
        <dbReference type="Pfam" id="PF16188"/>
    </source>
</evidence>
<reference evidence="7 8" key="1">
    <citation type="submission" date="2016-03" db="EMBL/GenBank/DDBJ databases">
        <title>Trachymyrmex septentrionalis WGS genome.</title>
        <authorList>
            <person name="Nygaard S."/>
            <person name="Hu H."/>
            <person name="Boomsma J."/>
            <person name="Zhang G."/>
        </authorList>
    </citation>
    <scope>NUCLEOTIDE SEQUENCE [LARGE SCALE GENOMIC DNA]</scope>
    <source>
        <strain evidence="7">Tsep2-gDNA-1</strain>
        <tissue evidence="7">Whole body</tissue>
    </source>
</reference>
<dbReference type="GO" id="GO:0046872">
    <property type="term" value="F:metal ion binding"/>
    <property type="evidence" value="ECO:0007669"/>
    <property type="project" value="UniProtKB-KW"/>
</dbReference>